<dbReference type="RefSeq" id="XP_013244496.1">
    <property type="nucleotide sequence ID" value="XM_013389042.1"/>
</dbReference>
<keyword evidence="9" id="KW-0342">GTP-binding</keyword>
<evidence type="ECO:0000259" key="11">
    <source>
        <dbReference type="Pfam" id="PF14681"/>
    </source>
</evidence>
<evidence type="ECO:0000256" key="8">
    <source>
        <dbReference type="ARBA" id="ARBA00022741"/>
    </source>
</evidence>
<dbReference type="GeneID" id="25264061"/>
<evidence type="ECO:0000256" key="2">
    <source>
        <dbReference type="ARBA" id="ARBA00005180"/>
    </source>
</evidence>
<keyword evidence="7 12" id="KW-0808">Transferase</keyword>
<organism evidence="12 13">
    <name type="scientific">Tilletiaria anomala (strain ATCC 24038 / CBS 436.72 / UBC 951)</name>
    <dbReference type="NCBI Taxonomy" id="1037660"/>
    <lineage>
        <taxon>Eukaryota</taxon>
        <taxon>Fungi</taxon>
        <taxon>Dikarya</taxon>
        <taxon>Basidiomycota</taxon>
        <taxon>Ustilaginomycotina</taxon>
        <taxon>Exobasidiomycetes</taxon>
        <taxon>Georgefischeriales</taxon>
        <taxon>Tilletiariaceae</taxon>
        <taxon>Tilletiaria</taxon>
    </lineage>
</organism>
<dbReference type="CDD" id="cd06223">
    <property type="entry name" value="PRTases_typeI"/>
    <property type="match status" value="1"/>
</dbReference>
<dbReference type="Pfam" id="PF14681">
    <property type="entry name" value="UPRTase"/>
    <property type="match status" value="1"/>
</dbReference>
<dbReference type="Gene3D" id="3.40.50.2020">
    <property type="match status" value="1"/>
</dbReference>
<keyword evidence="5" id="KW-0021">Allosteric enzyme</keyword>
<dbReference type="InterPro" id="IPR050054">
    <property type="entry name" value="UPRTase/APRTase"/>
</dbReference>
<dbReference type="GO" id="GO:0005737">
    <property type="term" value="C:cytoplasm"/>
    <property type="evidence" value="ECO:0007669"/>
    <property type="project" value="UniProtKB-ARBA"/>
</dbReference>
<dbReference type="InterPro" id="IPR029057">
    <property type="entry name" value="PRTase-like"/>
</dbReference>
<comment type="cofactor">
    <cofactor evidence="1">
        <name>Mg(2+)</name>
        <dbReference type="ChEBI" id="CHEBI:18420"/>
    </cofactor>
</comment>
<proteinExistence type="inferred from homology"/>
<protein>
    <recommendedName>
        <fullName evidence="4">uracil phosphoribosyltransferase</fullName>
        <ecNumber evidence="4">2.4.2.9</ecNumber>
    </recommendedName>
    <alternativeName>
        <fullName evidence="10">UMP pyrophosphorylase</fullName>
    </alternativeName>
</protein>
<dbReference type="AlphaFoldDB" id="A0A066W9J1"/>
<evidence type="ECO:0000256" key="7">
    <source>
        <dbReference type="ARBA" id="ARBA00022679"/>
    </source>
</evidence>
<evidence type="ECO:0000256" key="3">
    <source>
        <dbReference type="ARBA" id="ARBA00009516"/>
    </source>
</evidence>
<keyword evidence="13" id="KW-1185">Reference proteome</keyword>
<comment type="caution">
    <text evidence="12">The sequence shown here is derived from an EMBL/GenBank/DDBJ whole genome shotgun (WGS) entry which is preliminary data.</text>
</comment>
<dbReference type="FunCoup" id="A0A066W9J1">
    <property type="interactions" value="78"/>
</dbReference>
<sequence length="221" mass="23387">MAQSSAAAGVLPGVLEVSHPLIKHHLSNLRLVETSARDVRSLIAQISTLLVAEATKGFATMPVQGQGPLAGFKGESLQERIGVVPILRAGLGMTDAALSLLPDNTSVLHIGLFREKVSLQPVEYYSKLPSKPTVDRVLILDPLVATGGTAVACVRMILDWGIPISKIHFLCVLASRPGLAKLTAVYPGLEIIVGAIDPELNEKGYIVPGLGDTGDRLFDTL</sequence>
<dbReference type="FunFam" id="3.40.50.2020:FF:000003">
    <property type="entry name" value="Uracil phosphoribosyltransferase"/>
    <property type="match status" value="1"/>
</dbReference>
<keyword evidence="6 12" id="KW-0328">Glycosyltransferase</keyword>
<gene>
    <name evidence="12" type="ORF">K437DRAFT_255075</name>
</gene>
<feature type="domain" description="Phosphoribosyltransferase" evidence="11">
    <location>
        <begin position="18"/>
        <end position="220"/>
    </location>
</feature>
<evidence type="ECO:0000256" key="4">
    <source>
        <dbReference type="ARBA" id="ARBA00011894"/>
    </source>
</evidence>
<dbReference type="HOGENOM" id="CLU_067096_2_1_1"/>
<evidence type="ECO:0000313" key="13">
    <source>
        <dbReference type="Proteomes" id="UP000027361"/>
    </source>
</evidence>
<dbReference type="PANTHER" id="PTHR32315">
    <property type="entry name" value="ADENINE PHOSPHORIBOSYLTRANSFERASE"/>
    <property type="match status" value="1"/>
</dbReference>
<name>A0A066W9J1_TILAU</name>
<dbReference type="STRING" id="1037660.A0A066W9J1"/>
<keyword evidence="8" id="KW-0547">Nucleotide-binding</keyword>
<dbReference type="GO" id="GO:0005525">
    <property type="term" value="F:GTP binding"/>
    <property type="evidence" value="ECO:0007669"/>
    <property type="project" value="UniProtKB-KW"/>
</dbReference>
<dbReference type="GO" id="GO:0004845">
    <property type="term" value="F:uracil phosphoribosyltransferase activity"/>
    <property type="evidence" value="ECO:0007669"/>
    <property type="project" value="UniProtKB-EC"/>
</dbReference>
<dbReference type="EC" id="2.4.2.9" evidence="4"/>
<evidence type="ECO:0000256" key="9">
    <source>
        <dbReference type="ARBA" id="ARBA00023134"/>
    </source>
</evidence>
<dbReference type="OrthoDB" id="10257085at2759"/>
<dbReference type="Proteomes" id="UP000027361">
    <property type="component" value="Unassembled WGS sequence"/>
</dbReference>
<dbReference type="PANTHER" id="PTHR32315:SF4">
    <property type="entry name" value="URACIL PHOSPHORIBOSYLTRANSFERASE, CHLOROPLASTIC"/>
    <property type="match status" value="1"/>
</dbReference>
<comment type="similarity">
    <text evidence="3">Belongs to the UPRTase family.</text>
</comment>
<evidence type="ECO:0000256" key="5">
    <source>
        <dbReference type="ARBA" id="ARBA00022533"/>
    </source>
</evidence>
<dbReference type="OMA" id="KPAHIKQ"/>
<dbReference type="InterPro" id="IPR000836">
    <property type="entry name" value="PRTase_dom"/>
</dbReference>
<dbReference type="InParanoid" id="A0A066W9J1"/>
<comment type="pathway">
    <text evidence="2">Pyrimidine metabolism; UMP biosynthesis via salvage pathway; UMP from uracil: step 1/1.</text>
</comment>
<dbReference type="SUPFAM" id="SSF53271">
    <property type="entry name" value="PRTase-like"/>
    <property type="match status" value="1"/>
</dbReference>
<evidence type="ECO:0000313" key="12">
    <source>
        <dbReference type="EMBL" id="KDN50371.1"/>
    </source>
</evidence>
<dbReference type="NCBIfam" id="NF001097">
    <property type="entry name" value="PRK00129.1"/>
    <property type="match status" value="1"/>
</dbReference>
<dbReference type="EMBL" id="JMSN01000019">
    <property type="protein sequence ID" value="KDN50371.1"/>
    <property type="molecule type" value="Genomic_DNA"/>
</dbReference>
<evidence type="ECO:0000256" key="6">
    <source>
        <dbReference type="ARBA" id="ARBA00022676"/>
    </source>
</evidence>
<evidence type="ECO:0000256" key="1">
    <source>
        <dbReference type="ARBA" id="ARBA00001946"/>
    </source>
</evidence>
<accession>A0A066W9J1</accession>
<evidence type="ECO:0000256" key="10">
    <source>
        <dbReference type="ARBA" id="ARBA00031082"/>
    </source>
</evidence>
<reference evidence="12 13" key="1">
    <citation type="submission" date="2014-05" db="EMBL/GenBank/DDBJ databases">
        <title>Draft genome sequence of a rare smut relative, Tilletiaria anomala UBC 951.</title>
        <authorList>
            <consortium name="DOE Joint Genome Institute"/>
            <person name="Toome M."/>
            <person name="Kuo A."/>
            <person name="Henrissat B."/>
            <person name="Lipzen A."/>
            <person name="Tritt A."/>
            <person name="Yoshinaga Y."/>
            <person name="Zane M."/>
            <person name="Barry K."/>
            <person name="Grigoriev I.V."/>
            <person name="Spatafora J.W."/>
            <person name="Aimea M.C."/>
        </authorList>
    </citation>
    <scope>NUCLEOTIDE SEQUENCE [LARGE SCALE GENOMIC DNA]</scope>
    <source>
        <strain evidence="12 13">UBC 951</strain>
    </source>
</reference>